<reference evidence="1 2" key="1">
    <citation type="submission" date="2019-09" db="EMBL/GenBank/DDBJ databases">
        <authorList>
            <person name="Chandra G."/>
            <person name="Truman W A."/>
        </authorList>
    </citation>
    <scope>NUCLEOTIDE SEQUENCE [LARGE SCALE GENOMIC DNA]</scope>
    <source>
        <strain evidence="1">PS847</strain>
    </source>
</reference>
<protein>
    <submittedName>
        <fullName evidence="1">Uncharacterized protein</fullName>
    </submittedName>
</protein>
<organism evidence="1 2">
    <name type="scientific">Pseudomonas fluorescens</name>
    <dbReference type="NCBI Taxonomy" id="294"/>
    <lineage>
        <taxon>Bacteria</taxon>
        <taxon>Pseudomonadati</taxon>
        <taxon>Pseudomonadota</taxon>
        <taxon>Gammaproteobacteria</taxon>
        <taxon>Pseudomonadales</taxon>
        <taxon>Pseudomonadaceae</taxon>
        <taxon>Pseudomonas</taxon>
    </lineage>
</organism>
<accession>A0A5E7HS13</accession>
<proteinExistence type="predicted"/>
<dbReference type="AlphaFoldDB" id="A0A5E7HS13"/>
<dbReference type="EMBL" id="CABVIC010000001">
    <property type="protein sequence ID" value="VVO67019.1"/>
    <property type="molecule type" value="Genomic_DNA"/>
</dbReference>
<gene>
    <name evidence="1" type="ORF">PS847_01103</name>
</gene>
<sequence length="50" mass="5665">MEMLFDALGVMFLWLAAGCPHPSPLPEGEGTDRSVCRTHVDLKYRVELKF</sequence>
<evidence type="ECO:0000313" key="2">
    <source>
        <dbReference type="Proteomes" id="UP000326067"/>
    </source>
</evidence>
<evidence type="ECO:0000313" key="1">
    <source>
        <dbReference type="EMBL" id="VVO67019.1"/>
    </source>
</evidence>
<name>A0A5E7HS13_PSEFL</name>
<dbReference type="Proteomes" id="UP000326067">
    <property type="component" value="Unassembled WGS sequence"/>
</dbReference>